<evidence type="ECO:0000256" key="14">
    <source>
        <dbReference type="ARBA" id="ARBA00025153"/>
    </source>
</evidence>
<comment type="cofactor">
    <cofactor evidence="17">
        <name>Mg(2+)</name>
        <dbReference type="ChEBI" id="CHEBI:18420"/>
    </cofactor>
</comment>
<name>A0ABQ4NAB4_9BACL</name>
<comment type="catalytic activity">
    <reaction evidence="2 18 19">
        <text>(6R)-NADPHX = (6S)-NADPHX</text>
        <dbReference type="Rhea" id="RHEA:32227"/>
        <dbReference type="ChEBI" id="CHEBI:64076"/>
        <dbReference type="ChEBI" id="CHEBI:64077"/>
        <dbReference type="EC" id="5.1.99.6"/>
    </reaction>
</comment>
<comment type="similarity">
    <text evidence="4 19">In the C-terminal section; belongs to the NnrD/CARKD family.</text>
</comment>
<evidence type="ECO:0000256" key="18">
    <source>
        <dbReference type="HAMAP-Rule" id="MF_01966"/>
    </source>
</evidence>
<comment type="catalytic activity">
    <reaction evidence="1 18 19">
        <text>(6R)-NADHX = (6S)-NADHX</text>
        <dbReference type="Rhea" id="RHEA:32215"/>
        <dbReference type="ChEBI" id="CHEBI:64074"/>
        <dbReference type="ChEBI" id="CHEBI:64075"/>
        <dbReference type="EC" id="5.1.99.6"/>
    </reaction>
</comment>
<keyword evidence="5 18" id="KW-0479">Metal-binding</keyword>
<evidence type="ECO:0000256" key="11">
    <source>
        <dbReference type="ARBA" id="ARBA00023235"/>
    </source>
</evidence>
<protein>
    <recommendedName>
        <fullName evidence="19">Bifunctional NAD(P)H-hydrate repair enzyme</fullName>
    </recommendedName>
    <alternativeName>
        <fullName evidence="19">Nicotinamide nucleotide repair protein</fullName>
    </alternativeName>
    <domain>
        <recommendedName>
            <fullName evidence="19">ADP-dependent (S)-NAD(P)H-hydrate dehydratase</fullName>
            <ecNumber evidence="19">4.2.1.136</ecNumber>
        </recommendedName>
        <alternativeName>
            <fullName evidence="19">ADP-dependent NAD(P)HX dehydratase</fullName>
        </alternativeName>
    </domain>
    <domain>
        <recommendedName>
            <fullName evidence="19">NAD(P)H-hydrate epimerase</fullName>
            <ecNumber evidence="19">5.1.99.6</ecNumber>
        </recommendedName>
    </domain>
</protein>
<proteinExistence type="inferred from homology"/>
<evidence type="ECO:0000256" key="6">
    <source>
        <dbReference type="ARBA" id="ARBA00022741"/>
    </source>
</evidence>
<evidence type="ECO:0000259" key="20">
    <source>
        <dbReference type="PROSITE" id="PS51383"/>
    </source>
</evidence>
<dbReference type="SUPFAM" id="SSF64153">
    <property type="entry name" value="YjeF N-terminal domain-like"/>
    <property type="match status" value="1"/>
</dbReference>
<sequence length="539" mass="55506">MELVTAEEMRRIDRHTIDAIGIPEIALMENAGRALADAVVRLVRRTGWHDMDAILLEGSKEPDAGEAGWGGGKPWAVLVGKGHNGGDGLIAARHLALRGVPVRIIYATPPEELRGEAARQRDIAERLQLPAGVYAPGAVDWSAMGGIVDALLGTGTGGTPREPYAALIREANASGLPIVAADLPSGLDPDTGQTADPCIRATLTVTFGLPKRGLVQYPGAEAAGTVLVAPIGIPVGLAAELGVSTWLLTPETLRNVLDADPDAPRQPDGHKGTYGHVLVAAGTRAMSGAGLLCATAALRSGAGLVTWAVPELLAESLIGAQPELMLAPVADGGRGDWLAADPLEVAAMAARRDALVVGPGLGRVPGSGVDGRGWLRRLWEALPPELPLVVDADALNHLAEAGDFAAWPKRPDATVFTPHPGELARLTGLPARDIQRDRIGVAREYALRHGVTLVLKGARTVVADPFGDVYVNPTGNPGMATGGTGDVLAGVIAGLLAQGYPATAAAALGVYRHGAAGDRAAAKRRSPASLIAGDLLAEL</sequence>
<keyword evidence="11 18" id="KW-0413">Isomerase</keyword>
<evidence type="ECO:0000256" key="12">
    <source>
        <dbReference type="ARBA" id="ARBA00023239"/>
    </source>
</evidence>
<keyword evidence="9 18" id="KW-0630">Potassium</keyword>
<evidence type="ECO:0000256" key="1">
    <source>
        <dbReference type="ARBA" id="ARBA00000013"/>
    </source>
</evidence>
<keyword evidence="12 17" id="KW-0456">Lyase</keyword>
<dbReference type="EC" id="4.2.1.136" evidence="19"/>
<evidence type="ECO:0000256" key="10">
    <source>
        <dbReference type="ARBA" id="ARBA00023027"/>
    </source>
</evidence>
<gene>
    <name evidence="22" type="primary">yjeF</name>
    <name evidence="17" type="synonym">nnrD</name>
    <name evidence="18" type="synonym">nnrE</name>
    <name evidence="22" type="ORF">PACILC2_34760</name>
</gene>
<comment type="similarity">
    <text evidence="3 19">In the N-terminal section; belongs to the NnrE/AIBP family.</text>
</comment>
<dbReference type="InterPro" id="IPR000631">
    <property type="entry name" value="CARKD"/>
</dbReference>
<feature type="binding site" evidence="18">
    <location>
        <position position="84"/>
    </location>
    <ligand>
        <name>K(+)</name>
        <dbReference type="ChEBI" id="CHEBI:29103"/>
    </ligand>
</feature>
<evidence type="ECO:0000313" key="23">
    <source>
        <dbReference type="Proteomes" id="UP000680304"/>
    </source>
</evidence>
<evidence type="ECO:0000256" key="15">
    <source>
        <dbReference type="ARBA" id="ARBA00048238"/>
    </source>
</evidence>
<dbReference type="Pfam" id="PF03853">
    <property type="entry name" value="YjeF_N"/>
    <property type="match status" value="1"/>
</dbReference>
<dbReference type="HAMAP" id="MF_01966">
    <property type="entry name" value="NADHX_epimerase"/>
    <property type="match status" value="1"/>
</dbReference>
<dbReference type="Gene3D" id="3.40.1190.20">
    <property type="match status" value="1"/>
</dbReference>
<feature type="binding site" evidence="18">
    <location>
        <position position="182"/>
    </location>
    <ligand>
        <name>(6S)-NADPHX</name>
        <dbReference type="ChEBI" id="CHEBI:64076"/>
    </ligand>
</feature>
<evidence type="ECO:0000313" key="22">
    <source>
        <dbReference type="EMBL" id="GIQ64908.1"/>
    </source>
</evidence>
<dbReference type="HAMAP" id="MF_01965">
    <property type="entry name" value="NADHX_dehydratase"/>
    <property type="match status" value="1"/>
</dbReference>
<dbReference type="CDD" id="cd01171">
    <property type="entry name" value="YXKO-related"/>
    <property type="match status" value="1"/>
</dbReference>
<reference evidence="22 23" key="1">
    <citation type="submission" date="2021-04" db="EMBL/GenBank/DDBJ databases">
        <title>Draft genome sequence of Paenibacillus cisolokensis, LC2-13A.</title>
        <authorList>
            <person name="Uke A."/>
            <person name="Chhe C."/>
            <person name="Baramee S."/>
            <person name="Kosugi A."/>
        </authorList>
    </citation>
    <scope>NUCLEOTIDE SEQUENCE [LARGE SCALE GENOMIC DNA]</scope>
    <source>
        <strain evidence="22 23">LC2-13A</strain>
    </source>
</reference>
<evidence type="ECO:0000256" key="16">
    <source>
        <dbReference type="ARBA" id="ARBA00049209"/>
    </source>
</evidence>
<feature type="binding site" evidence="17">
    <location>
        <position position="289"/>
    </location>
    <ligand>
        <name>(6S)-NADPHX</name>
        <dbReference type="ChEBI" id="CHEBI:64076"/>
    </ligand>
</feature>
<dbReference type="PROSITE" id="PS51383">
    <property type="entry name" value="YJEF_C_3"/>
    <property type="match status" value="1"/>
</dbReference>
<dbReference type="EC" id="5.1.99.6" evidence="19"/>
<feature type="binding site" evidence="18">
    <location>
        <position position="185"/>
    </location>
    <ligand>
        <name>K(+)</name>
        <dbReference type="ChEBI" id="CHEBI:29103"/>
    </ligand>
</feature>
<feature type="domain" description="YjeF C-terminal" evidence="20">
    <location>
        <begin position="254"/>
        <end position="539"/>
    </location>
</feature>
<dbReference type="PANTHER" id="PTHR12592">
    <property type="entry name" value="ATP-DEPENDENT (S)-NAD(P)H-HYDRATE DEHYDRATASE FAMILY MEMBER"/>
    <property type="match status" value="1"/>
</dbReference>
<comment type="cofactor">
    <cofactor evidence="18 19">
        <name>K(+)</name>
        <dbReference type="ChEBI" id="CHEBI:29103"/>
    </cofactor>
    <text evidence="18 19">Binds 1 potassium ion per subunit.</text>
</comment>
<evidence type="ECO:0000256" key="5">
    <source>
        <dbReference type="ARBA" id="ARBA00022723"/>
    </source>
</evidence>
<feature type="binding site" evidence="18">
    <location>
        <position position="149"/>
    </location>
    <ligand>
        <name>K(+)</name>
        <dbReference type="ChEBI" id="CHEBI:29103"/>
    </ligand>
</feature>
<evidence type="ECO:0000256" key="7">
    <source>
        <dbReference type="ARBA" id="ARBA00022840"/>
    </source>
</evidence>
<evidence type="ECO:0000256" key="9">
    <source>
        <dbReference type="ARBA" id="ARBA00022958"/>
    </source>
</evidence>
<dbReference type="InterPro" id="IPR036652">
    <property type="entry name" value="YjeF_N_dom_sf"/>
</dbReference>
<feature type="binding site" evidence="18">
    <location>
        <begin position="83"/>
        <end position="87"/>
    </location>
    <ligand>
        <name>(6S)-NADPHX</name>
        <dbReference type="ChEBI" id="CHEBI:64076"/>
    </ligand>
</feature>
<feature type="binding site" evidence="18">
    <location>
        <begin position="153"/>
        <end position="159"/>
    </location>
    <ligand>
        <name>(6S)-NADPHX</name>
        <dbReference type="ChEBI" id="CHEBI:64076"/>
    </ligand>
</feature>
<keyword evidence="6 17" id="KW-0547">Nucleotide-binding</keyword>
<keyword evidence="8 17" id="KW-0521">NADP</keyword>
<dbReference type="InterPro" id="IPR004443">
    <property type="entry name" value="YjeF_N_dom"/>
</dbReference>
<comment type="subunit">
    <text evidence="17">Homotetramer.</text>
</comment>
<keyword evidence="10 17" id="KW-0520">NAD</keyword>
<evidence type="ECO:0000256" key="3">
    <source>
        <dbReference type="ARBA" id="ARBA00006001"/>
    </source>
</evidence>
<dbReference type="NCBIfam" id="TIGR00197">
    <property type="entry name" value="yjeF_nterm"/>
    <property type="match status" value="1"/>
</dbReference>
<dbReference type="EMBL" id="BOVJ01000111">
    <property type="protein sequence ID" value="GIQ64908.1"/>
    <property type="molecule type" value="Genomic_DNA"/>
</dbReference>
<evidence type="ECO:0000259" key="21">
    <source>
        <dbReference type="PROSITE" id="PS51385"/>
    </source>
</evidence>
<evidence type="ECO:0000256" key="8">
    <source>
        <dbReference type="ARBA" id="ARBA00022857"/>
    </source>
</evidence>
<evidence type="ECO:0000256" key="19">
    <source>
        <dbReference type="PIRNR" id="PIRNR017184"/>
    </source>
</evidence>
<comment type="similarity">
    <text evidence="17">Belongs to the NnrD/CARKD family.</text>
</comment>
<organism evidence="22 23">
    <name type="scientific">Paenibacillus cisolokensis</name>
    <dbReference type="NCBI Taxonomy" id="1658519"/>
    <lineage>
        <taxon>Bacteria</taxon>
        <taxon>Bacillati</taxon>
        <taxon>Bacillota</taxon>
        <taxon>Bacilli</taxon>
        <taxon>Bacillales</taxon>
        <taxon>Paenibacillaceae</taxon>
        <taxon>Paenibacillus</taxon>
    </lineage>
</organism>
<dbReference type="PROSITE" id="PS01050">
    <property type="entry name" value="YJEF_C_2"/>
    <property type="match status" value="1"/>
</dbReference>
<feature type="binding site" evidence="18">
    <location>
        <position position="164"/>
    </location>
    <ligand>
        <name>(6S)-NADPHX</name>
        <dbReference type="ChEBI" id="CHEBI:64076"/>
    </ligand>
</feature>
<dbReference type="NCBIfam" id="TIGR00196">
    <property type="entry name" value="yjeF_cterm"/>
    <property type="match status" value="1"/>
</dbReference>
<evidence type="ECO:0000256" key="17">
    <source>
        <dbReference type="HAMAP-Rule" id="MF_01965"/>
    </source>
</evidence>
<dbReference type="Gene3D" id="3.40.50.10260">
    <property type="entry name" value="YjeF N-terminal domain"/>
    <property type="match status" value="1"/>
</dbReference>
<comment type="function">
    <text evidence="17">Catalyzes the dehydration of the S-form of NAD(P)HX at the expense of ADP, which is converted to AMP. Together with NAD(P)HX epimerase, which catalyzes the epimerization of the S- and R-forms, the enzyme allows the repair of both epimers of NAD(P)HX, a damaged form of NAD(P)H that is a result of enzymatic or heat-dependent hydration.</text>
</comment>
<keyword evidence="7 17" id="KW-0067">ATP-binding</keyword>
<dbReference type="InterPro" id="IPR017953">
    <property type="entry name" value="Carbohydrate_kinase_pred_CS"/>
</dbReference>
<evidence type="ECO:0000256" key="4">
    <source>
        <dbReference type="ARBA" id="ARBA00009524"/>
    </source>
</evidence>
<comment type="catalytic activity">
    <reaction evidence="16 17 19">
        <text>(6S)-NADPHX + ADP = AMP + phosphate + NADPH + H(+)</text>
        <dbReference type="Rhea" id="RHEA:32235"/>
        <dbReference type="ChEBI" id="CHEBI:15378"/>
        <dbReference type="ChEBI" id="CHEBI:43474"/>
        <dbReference type="ChEBI" id="CHEBI:57783"/>
        <dbReference type="ChEBI" id="CHEBI:64076"/>
        <dbReference type="ChEBI" id="CHEBI:456215"/>
        <dbReference type="ChEBI" id="CHEBI:456216"/>
        <dbReference type="EC" id="4.2.1.136"/>
    </reaction>
</comment>
<keyword evidence="13" id="KW-0511">Multifunctional enzyme</keyword>
<dbReference type="Pfam" id="PF01256">
    <property type="entry name" value="Carb_kinase"/>
    <property type="match status" value="1"/>
</dbReference>
<accession>A0ABQ4NAB4</accession>
<dbReference type="InterPro" id="IPR029056">
    <property type="entry name" value="Ribokinase-like"/>
</dbReference>
<feature type="binding site" evidence="17">
    <location>
        <position position="419"/>
    </location>
    <ligand>
        <name>(6S)-NADPHX</name>
        <dbReference type="ChEBI" id="CHEBI:64076"/>
    </ligand>
</feature>
<dbReference type="Proteomes" id="UP000680304">
    <property type="component" value="Unassembled WGS sequence"/>
</dbReference>
<feature type="binding site" evidence="17">
    <location>
        <position position="486"/>
    </location>
    <ligand>
        <name>(6S)-NADPHX</name>
        <dbReference type="ChEBI" id="CHEBI:64076"/>
    </ligand>
</feature>
<feature type="domain" description="YjeF N-terminal" evidence="21">
    <location>
        <begin position="9"/>
        <end position="239"/>
    </location>
</feature>
<dbReference type="PANTHER" id="PTHR12592:SF0">
    <property type="entry name" value="ATP-DEPENDENT (S)-NAD(P)H-HYDRATE DEHYDRATASE"/>
    <property type="match status" value="1"/>
</dbReference>
<dbReference type="InterPro" id="IPR030677">
    <property type="entry name" value="Nnr"/>
</dbReference>
<dbReference type="PIRSF" id="PIRSF017184">
    <property type="entry name" value="Nnr"/>
    <property type="match status" value="1"/>
</dbReference>
<comment type="caution">
    <text evidence="22">The sequence shown here is derived from an EMBL/GenBank/DDBJ whole genome shotgun (WGS) entry which is preliminary data.</text>
</comment>
<feature type="binding site" evidence="17">
    <location>
        <position position="360"/>
    </location>
    <ligand>
        <name>(6S)-NADPHX</name>
        <dbReference type="ChEBI" id="CHEBI:64076"/>
    </ligand>
</feature>
<dbReference type="SUPFAM" id="SSF53613">
    <property type="entry name" value="Ribokinase-like"/>
    <property type="match status" value="1"/>
</dbReference>
<feature type="binding site" evidence="17">
    <location>
        <position position="485"/>
    </location>
    <ligand>
        <name>AMP</name>
        <dbReference type="ChEBI" id="CHEBI:456215"/>
    </ligand>
</feature>
<comment type="function">
    <text evidence="14 19">Bifunctional enzyme that catalyzes the epimerization of the S- and R-forms of NAD(P)HX and the dehydration of the S-form of NAD(P)HX at the expense of ADP, which is converted to AMP. This allows the repair of both epimers of NAD(P)HX, a damaged form of NAD(P)H that is a result of enzymatic or heat-dependent hydration.</text>
</comment>
<comment type="function">
    <text evidence="18">Catalyzes the epimerization of the S- and R-forms of NAD(P)HX, a damaged form of NAD(P)H that is a result of enzymatic or heat-dependent hydration. This is a prerequisite for the S-specific NAD(P)H-hydrate dehydratase to allow the repair of both epimers of NAD(P)HX.</text>
</comment>
<dbReference type="PROSITE" id="PS51385">
    <property type="entry name" value="YJEF_N"/>
    <property type="match status" value="1"/>
</dbReference>
<keyword evidence="23" id="KW-1185">Reference proteome</keyword>
<dbReference type="RefSeq" id="WP_213529388.1">
    <property type="nucleotide sequence ID" value="NZ_BOVJ01000111.1"/>
</dbReference>
<feature type="binding site" evidence="17">
    <location>
        <begin position="456"/>
        <end position="460"/>
    </location>
    <ligand>
        <name>AMP</name>
        <dbReference type="ChEBI" id="CHEBI:456215"/>
    </ligand>
</feature>
<evidence type="ECO:0000256" key="2">
    <source>
        <dbReference type="ARBA" id="ARBA00000909"/>
    </source>
</evidence>
<comment type="catalytic activity">
    <reaction evidence="15 17 19">
        <text>(6S)-NADHX + ADP = AMP + phosphate + NADH + H(+)</text>
        <dbReference type="Rhea" id="RHEA:32223"/>
        <dbReference type="ChEBI" id="CHEBI:15378"/>
        <dbReference type="ChEBI" id="CHEBI:43474"/>
        <dbReference type="ChEBI" id="CHEBI:57945"/>
        <dbReference type="ChEBI" id="CHEBI:64074"/>
        <dbReference type="ChEBI" id="CHEBI:456215"/>
        <dbReference type="ChEBI" id="CHEBI:456216"/>
        <dbReference type="EC" id="4.2.1.136"/>
    </reaction>
</comment>
<comment type="similarity">
    <text evidence="18">Belongs to the NnrE/AIBP family.</text>
</comment>
<evidence type="ECO:0000256" key="13">
    <source>
        <dbReference type="ARBA" id="ARBA00023268"/>
    </source>
</evidence>